<dbReference type="Proteomes" id="UP000007819">
    <property type="component" value="Chromosome X"/>
</dbReference>
<dbReference type="OrthoDB" id="6431208at2759"/>
<dbReference type="KEGG" id="api:115033309"/>
<proteinExistence type="predicted"/>
<dbReference type="RefSeq" id="XP_029341493.1">
    <property type="nucleotide sequence ID" value="XM_029485633.1"/>
</dbReference>
<evidence type="ECO:0000313" key="2">
    <source>
        <dbReference type="EnsemblMetazoa" id="XP_029341493.1"/>
    </source>
</evidence>
<dbReference type="InterPro" id="IPR029526">
    <property type="entry name" value="PGBD"/>
</dbReference>
<dbReference type="GeneID" id="115033309"/>
<sequence>MNVQRFRFLVRNLRFDDFTNRSERSEIDKLAPIRELFEVLVQNFQNNFIPTEYLTLDEQLIAFRGRCSFRQYIPNKPARYGIKIFALVDVKNAYTFNLEVYAGQQPNGPYKMNNSAESVVKRMVQPVEGTKRNITMDNWFTSLPVVKYLLTEKQLTVVGTLRKNKTCIPKEFSISKNREINSSLFGFQKDCIITSYVPKKNKVVILLSTLHNDASIDQDTGDQQKPEMITFYNQTKYGVDRLDQMCSLYDVSRNSRRWPLTIFFNLINISCINALNVYKFNNINNKSKRSDFLEVLALQLMKPNIERRIKNSKLPKHIRSRGMKILGLVEDTHILSERPKGIGRCYLCGRARNKSTRKSCERCYKWVCPDHLKYICIGCCDEEQSEESS</sequence>
<name>A0A8R2JLB9_ACYPI</name>
<keyword evidence="3" id="KW-1185">Reference proteome</keyword>
<evidence type="ECO:0000259" key="1">
    <source>
        <dbReference type="Pfam" id="PF13843"/>
    </source>
</evidence>
<dbReference type="PANTHER" id="PTHR46599">
    <property type="entry name" value="PIGGYBAC TRANSPOSABLE ELEMENT-DERIVED PROTEIN 4"/>
    <property type="match status" value="1"/>
</dbReference>
<evidence type="ECO:0000313" key="3">
    <source>
        <dbReference type="Proteomes" id="UP000007819"/>
    </source>
</evidence>
<feature type="domain" description="PiggyBac transposable element-derived protein" evidence="1">
    <location>
        <begin position="1"/>
        <end position="274"/>
    </location>
</feature>
<dbReference type="AlphaFoldDB" id="A0A8R2JLB9"/>
<dbReference type="Pfam" id="PF13843">
    <property type="entry name" value="DDE_Tnp_1_7"/>
    <property type="match status" value="1"/>
</dbReference>
<organism evidence="2 3">
    <name type="scientific">Acyrthosiphon pisum</name>
    <name type="common">Pea aphid</name>
    <dbReference type="NCBI Taxonomy" id="7029"/>
    <lineage>
        <taxon>Eukaryota</taxon>
        <taxon>Metazoa</taxon>
        <taxon>Ecdysozoa</taxon>
        <taxon>Arthropoda</taxon>
        <taxon>Hexapoda</taxon>
        <taxon>Insecta</taxon>
        <taxon>Pterygota</taxon>
        <taxon>Neoptera</taxon>
        <taxon>Paraneoptera</taxon>
        <taxon>Hemiptera</taxon>
        <taxon>Sternorrhyncha</taxon>
        <taxon>Aphidomorpha</taxon>
        <taxon>Aphidoidea</taxon>
        <taxon>Aphididae</taxon>
        <taxon>Macrosiphini</taxon>
        <taxon>Acyrthosiphon</taxon>
    </lineage>
</organism>
<reference evidence="3" key="1">
    <citation type="submission" date="2010-06" db="EMBL/GenBank/DDBJ databases">
        <authorList>
            <person name="Jiang H."/>
            <person name="Abraham K."/>
            <person name="Ali S."/>
            <person name="Alsbrooks S.L."/>
            <person name="Anim B.N."/>
            <person name="Anosike U.S."/>
            <person name="Attaway T."/>
            <person name="Bandaranaike D.P."/>
            <person name="Battles P.K."/>
            <person name="Bell S.N."/>
            <person name="Bell A.V."/>
            <person name="Beltran B."/>
            <person name="Bickham C."/>
            <person name="Bustamante Y."/>
            <person name="Caleb T."/>
            <person name="Canada A."/>
            <person name="Cardenas V."/>
            <person name="Carter K."/>
            <person name="Chacko J."/>
            <person name="Chandrabose M.N."/>
            <person name="Chavez D."/>
            <person name="Chavez A."/>
            <person name="Chen L."/>
            <person name="Chu H.-S."/>
            <person name="Claassen K.J."/>
            <person name="Cockrell R."/>
            <person name="Collins M."/>
            <person name="Cooper J.A."/>
            <person name="Cree A."/>
            <person name="Curry S.M."/>
            <person name="Da Y."/>
            <person name="Dao M.D."/>
            <person name="Das B."/>
            <person name="Davila M.-L."/>
            <person name="Davy-Carroll L."/>
            <person name="Denson S."/>
            <person name="Dinh H."/>
            <person name="Ebong V.E."/>
            <person name="Edwards J.R."/>
            <person name="Egan A."/>
            <person name="El-Daye J."/>
            <person name="Escobedo L."/>
            <person name="Fernandez S."/>
            <person name="Fernando P.R."/>
            <person name="Flagg N."/>
            <person name="Forbes L.D."/>
            <person name="Fowler R.G."/>
            <person name="Fu Q."/>
            <person name="Gabisi R.A."/>
            <person name="Ganer J."/>
            <person name="Garbino Pronczuk A."/>
            <person name="Garcia R.M."/>
            <person name="Garner T."/>
            <person name="Garrett T.E."/>
            <person name="Gonzalez D.A."/>
            <person name="Hamid H."/>
            <person name="Hawkins E.S."/>
            <person name="Hirani K."/>
            <person name="Hogues M.E."/>
            <person name="Hollins B."/>
            <person name="Hsiao C.-H."/>
            <person name="Jabil R."/>
            <person name="James M.L."/>
            <person name="Jhangiani S.N."/>
            <person name="Johnson B."/>
            <person name="Johnson Q."/>
            <person name="Joshi V."/>
            <person name="Kalu J.B."/>
            <person name="Kam C."/>
            <person name="Kashfia A."/>
            <person name="Keebler J."/>
            <person name="Kisamo H."/>
            <person name="Kovar C.L."/>
            <person name="Lago L.A."/>
            <person name="Lai C.-Y."/>
            <person name="Laidlaw J."/>
            <person name="Lara F."/>
            <person name="Le T.-K."/>
            <person name="Lee S.L."/>
            <person name="Legall F.H."/>
            <person name="Lemon S.J."/>
            <person name="Lewis L.R."/>
            <person name="Li B."/>
            <person name="Liu Y."/>
            <person name="Liu Y.-S."/>
            <person name="Lopez J."/>
            <person name="Lozado R.J."/>
            <person name="Lu J."/>
            <person name="Madu R.C."/>
            <person name="Maheshwari M."/>
            <person name="Maheshwari R."/>
            <person name="Malloy K."/>
            <person name="Martinez E."/>
            <person name="Mathew T."/>
            <person name="Mercado I.C."/>
            <person name="Mercado C."/>
            <person name="Meyer B."/>
            <person name="Montgomery K."/>
            <person name="Morgan M.B."/>
            <person name="Munidasa M."/>
            <person name="Nazareth L.V."/>
            <person name="Nelson J."/>
            <person name="Ng B.M."/>
            <person name="Nguyen N.B."/>
            <person name="Nguyen P.Q."/>
            <person name="Nguyen T."/>
            <person name="Obregon M."/>
            <person name="Okwuonu G.O."/>
            <person name="Onwere C.G."/>
            <person name="Orozco G."/>
            <person name="Parra A."/>
            <person name="Patel S."/>
            <person name="Patil S."/>
            <person name="Perez A."/>
            <person name="Perez Y."/>
            <person name="Pham C."/>
            <person name="Primus E.L."/>
            <person name="Pu L.-L."/>
            <person name="Puazo M."/>
            <person name="Qin X."/>
            <person name="Quiroz J.B."/>
            <person name="Reese J."/>
            <person name="Richards S."/>
            <person name="Rives C.M."/>
            <person name="Robberts R."/>
            <person name="Ruiz S.J."/>
            <person name="Ruiz M.J."/>
            <person name="Santibanez J."/>
            <person name="Schneider B.W."/>
            <person name="Sisson I."/>
            <person name="Smith M."/>
            <person name="Sodergren E."/>
            <person name="Song X.-Z."/>
            <person name="Song B.B."/>
            <person name="Summersgill H."/>
            <person name="Thelus R."/>
            <person name="Thornton R.D."/>
            <person name="Trejos Z.Y."/>
            <person name="Usmani K."/>
            <person name="Vattathil S."/>
            <person name="Villasana D."/>
            <person name="Walker D.L."/>
            <person name="Wang S."/>
            <person name="Wang K."/>
            <person name="White C.S."/>
            <person name="Williams A.C."/>
            <person name="Williamson J."/>
            <person name="Wilson K."/>
            <person name="Woghiren I.O."/>
            <person name="Woodworth J.R."/>
            <person name="Worley K.C."/>
            <person name="Wright R.A."/>
            <person name="Wu W."/>
            <person name="Young L."/>
            <person name="Zhang L."/>
            <person name="Zhang J."/>
            <person name="Zhu Y."/>
            <person name="Muzny D.M."/>
            <person name="Weinstock G."/>
            <person name="Gibbs R.A."/>
        </authorList>
    </citation>
    <scope>NUCLEOTIDE SEQUENCE [LARGE SCALE GENOMIC DNA]</scope>
    <source>
        <strain evidence="3">LSR1</strain>
    </source>
</reference>
<reference evidence="2" key="2">
    <citation type="submission" date="2022-06" db="UniProtKB">
        <authorList>
            <consortium name="EnsemblMetazoa"/>
        </authorList>
    </citation>
    <scope>IDENTIFICATION</scope>
</reference>
<protein>
    <recommendedName>
        <fullName evidence="1">PiggyBac transposable element-derived protein domain-containing protein</fullName>
    </recommendedName>
</protein>
<dbReference type="PANTHER" id="PTHR46599:SF6">
    <property type="entry name" value="DUAL SPECIFICITY PHOSPHATASE 26"/>
    <property type="match status" value="1"/>
</dbReference>
<accession>A0A8R2JLB9</accession>
<dbReference type="EnsemblMetazoa" id="XM_029485633.1">
    <property type="protein sequence ID" value="XP_029341493.1"/>
    <property type="gene ID" value="LOC115033309"/>
</dbReference>